<organism evidence="1 2">
    <name type="scientific">Dethiobacter alkaliphilus AHT 1</name>
    <dbReference type="NCBI Taxonomy" id="555088"/>
    <lineage>
        <taxon>Bacteria</taxon>
        <taxon>Bacillati</taxon>
        <taxon>Bacillota</taxon>
        <taxon>Dethiobacteria</taxon>
        <taxon>Dethiobacterales</taxon>
        <taxon>Dethiobacteraceae</taxon>
        <taxon>Dethiobacter</taxon>
    </lineage>
</organism>
<gene>
    <name evidence="1" type="ORF">DealDRAFT_1759</name>
</gene>
<keyword evidence="2" id="KW-1185">Reference proteome</keyword>
<evidence type="ECO:0000313" key="2">
    <source>
        <dbReference type="Proteomes" id="UP000006443"/>
    </source>
</evidence>
<comment type="caution">
    <text evidence="1">The sequence shown here is derived from an EMBL/GenBank/DDBJ whole genome shotgun (WGS) entry which is preliminary data.</text>
</comment>
<evidence type="ECO:0000313" key="1">
    <source>
        <dbReference type="EMBL" id="EEG77302.1"/>
    </source>
</evidence>
<dbReference type="AlphaFoldDB" id="C0GH00"/>
<reference evidence="1 2" key="1">
    <citation type="submission" date="2009-02" db="EMBL/GenBank/DDBJ databases">
        <title>Sequencing of the draft genome and assembly of Dethiobacter alkaliphilus AHT 1.</title>
        <authorList>
            <consortium name="US DOE Joint Genome Institute (JGI-PGF)"/>
            <person name="Lucas S."/>
            <person name="Copeland A."/>
            <person name="Lapidus A."/>
            <person name="Glavina del Rio T."/>
            <person name="Dalin E."/>
            <person name="Tice H."/>
            <person name="Bruce D."/>
            <person name="Goodwin L."/>
            <person name="Pitluck S."/>
            <person name="Larimer F."/>
            <person name="Land M.L."/>
            <person name="Hauser L."/>
            <person name="Muyzer G."/>
        </authorList>
    </citation>
    <scope>NUCLEOTIDE SEQUENCE [LARGE SCALE GENOMIC DNA]</scope>
    <source>
        <strain evidence="1 2">AHT 1</strain>
    </source>
</reference>
<protein>
    <submittedName>
        <fullName evidence="1">Uncharacterized protein</fullName>
    </submittedName>
</protein>
<accession>C0GH00</accession>
<dbReference type="RefSeq" id="WP_008516687.1">
    <property type="nucleotide sequence ID" value="NZ_ACJM01000008.1"/>
</dbReference>
<sequence length="110" mass="12445">MSSFYYDEELALVYKIGPVVASVVENEEQGVSSGILVHTNVKVTNFRREKIRRTLSEIYPANKYDIDSAKQEFENKVLAKLLGKATSISQDEYDRIKKRVEPQVPSACSS</sequence>
<dbReference type="EMBL" id="ACJM01000008">
    <property type="protein sequence ID" value="EEG77302.1"/>
    <property type="molecule type" value="Genomic_DNA"/>
</dbReference>
<name>C0GH00_DETAL</name>
<dbReference type="Proteomes" id="UP000006443">
    <property type="component" value="Unassembled WGS sequence"/>
</dbReference>
<proteinExistence type="predicted"/>